<dbReference type="AlphaFoldDB" id="D8JBY6"/>
<dbReference type="Proteomes" id="UP000000390">
    <property type="component" value="Plasmid 1"/>
</dbReference>
<name>D8JBY6_HALJB</name>
<evidence type="ECO:0000313" key="1">
    <source>
        <dbReference type="EMBL" id="ADJ16789.1"/>
    </source>
</evidence>
<dbReference type="HOGENOM" id="CLU_3282748_0_0_2"/>
<gene>
    <name evidence="1" type="ordered locus">HacjB3_17231</name>
    <name evidence="2" type="ORF">C497_02552</name>
</gene>
<dbReference type="PATRIC" id="fig|795797.18.peg.3368"/>
<dbReference type="EMBL" id="CP002063">
    <property type="protein sequence ID" value="ADJ16789.1"/>
    <property type="molecule type" value="Genomic_DNA"/>
</dbReference>
<sequence>MTGRTTREPDSYAFTGEIAQFETSAPVDTLIDGERTDFDS</sequence>
<organism evidence="1 3">
    <name type="scientific">Halalkalicoccus jeotgali (strain DSM 18796 / CECT 7217 / JCM 14584 / KCTC 4019 / B3)</name>
    <dbReference type="NCBI Taxonomy" id="795797"/>
    <lineage>
        <taxon>Archaea</taxon>
        <taxon>Methanobacteriati</taxon>
        <taxon>Methanobacteriota</taxon>
        <taxon>Stenosarchaea group</taxon>
        <taxon>Halobacteria</taxon>
        <taxon>Halobacteriales</taxon>
        <taxon>Halococcaceae</taxon>
        <taxon>Halalkalicoccus</taxon>
    </lineage>
</organism>
<proteinExistence type="predicted"/>
<reference evidence="2 4" key="2">
    <citation type="journal article" date="2014" name="PLoS Genet.">
        <title>Phylogenetically driven sequencing of extremely halophilic archaea reveals strategies for static and dynamic osmo-response.</title>
        <authorList>
            <person name="Becker E.A."/>
            <person name="Seitzer P.M."/>
            <person name="Tritt A."/>
            <person name="Larsen D."/>
            <person name="Krusor M."/>
            <person name="Yao A.I."/>
            <person name="Wu D."/>
            <person name="Madern D."/>
            <person name="Eisen J.A."/>
            <person name="Darling A.E."/>
            <person name="Facciotti M.T."/>
        </authorList>
    </citation>
    <scope>NUCLEOTIDE SEQUENCE [LARGE SCALE GENOMIC DNA]</scope>
    <source>
        <strain evidence="2">B3</strain>
        <strain evidence="4">DSM 18796 / CECT 7217 / JCM 14584 / KCTC 4019 / B3</strain>
    </source>
</reference>
<evidence type="ECO:0000313" key="3">
    <source>
        <dbReference type="Proteomes" id="UP000000390"/>
    </source>
</evidence>
<protein>
    <submittedName>
        <fullName evidence="1">Uncharacterized protein</fullName>
    </submittedName>
</protein>
<dbReference type="EMBL" id="AOHV01000008">
    <property type="protein sequence ID" value="ELY40923.1"/>
    <property type="molecule type" value="Genomic_DNA"/>
</dbReference>
<dbReference type="KEGG" id="hje:HacjB3_17231"/>
<dbReference type="Proteomes" id="UP000011645">
    <property type="component" value="Unassembled WGS sequence"/>
</dbReference>
<reference evidence="1 3" key="1">
    <citation type="journal article" date="2010" name="J. Bacteriol.">
        <title>Complete genome sequence of Halalkalicoccus jeotgali B3(T), an extremely halophilic archaeon.</title>
        <authorList>
            <person name="Roh S.W."/>
            <person name="Nam Y.D."/>
            <person name="Nam S.H."/>
            <person name="Choi S.H."/>
            <person name="Park H.S."/>
            <person name="Bae J.W."/>
        </authorList>
    </citation>
    <scope>NUCLEOTIDE SEQUENCE [LARGE SCALE GENOMIC DNA]</scope>
    <source>
        <strain evidence="1">B3</strain>
        <strain evidence="3">DSM 18796 / CECT 7217 / JCM 14584 / KCTC 4019 / B3</strain>
        <plasmid evidence="3">1</plasmid>
    </source>
</reference>
<evidence type="ECO:0000313" key="2">
    <source>
        <dbReference type="EMBL" id="ELY40923.1"/>
    </source>
</evidence>
<keyword evidence="4" id="KW-1185">Reference proteome</keyword>
<geneLocation type="plasmid" evidence="1 3">
    <name>1</name>
</geneLocation>
<accession>D8JBY6</accession>
<keyword evidence="1" id="KW-0614">Plasmid</keyword>
<evidence type="ECO:0000313" key="4">
    <source>
        <dbReference type="Proteomes" id="UP000011645"/>
    </source>
</evidence>